<reference evidence="3" key="1">
    <citation type="journal article" date="2017" name="Nat. Ecol. Evol.">
        <title>Genome expansion and lineage-specific genetic innovations in the forest pathogenic fungi Armillaria.</title>
        <authorList>
            <person name="Sipos G."/>
            <person name="Prasanna A.N."/>
            <person name="Walter M.C."/>
            <person name="O'Connor E."/>
            <person name="Balint B."/>
            <person name="Krizsan K."/>
            <person name="Kiss B."/>
            <person name="Hess J."/>
            <person name="Varga T."/>
            <person name="Slot J."/>
            <person name="Riley R."/>
            <person name="Boka B."/>
            <person name="Rigling D."/>
            <person name="Barry K."/>
            <person name="Lee J."/>
            <person name="Mihaltcheva S."/>
            <person name="LaButti K."/>
            <person name="Lipzen A."/>
            <person name="Waldron R."/>
            <person name="Moloney N.M."/>
            <person name="Sperisen C."/>
            <person name="Kredics L."/>
            <person name="Vagvoelgyi C."/>
            <person name="Patrignani A."/>
            <person name="Fitzpatrick D."/>
            <person name="Nagy I."/>
            <person name="Doyle S."/>
            <person name="Anderson J.B."/>
            <person name="Grigoriev I.V."/>
            <person name="Gueldener U."/>
            <person name="Muensterkoetter M."/>
            <person name="Nagy L.G."/>
        </authorList>
    </citation>
    <scope>NUCLEOTIDE SEQUENCE [LARGE SCALE GENOMIC DNA]</scope>
    <source>
        <strain evidence="3">28-4</strain>
    </source>
</reference>
<keyword evidence="1" id="KW-0732">Signal</keyword>
<dbReference type="EMBL" id="KZ293427">
    <property type="protein sequence ID" value="PBK70192.1"/>
    <property type="molecule type" value="Genomic_DNA"/>
</dbReference>
<feature type="signal peptide" evidence="1">
    <location>
        <begin position="1"/>
        <end position="18"/>
    </location>
</feature>
<dbReference type="AlphaFoldDB" id="A0A2H3BT86"/>
<feature type="chain" id="PRO_5013601482" evidence="1">
    <location>
        <begin position="19"/>
        <end position="138"/>
    </location>
</feature>
<evidence type="ECO:0000256" key="1">
    <source>
        <dbReference type="SAM" id="SignalP"/>
    </source>
</evidence>
<sequence length="138" mass="14092">MFSTYLALTALPLTLVHGLTISNPTETVTSTGPITILWQMSSGDPSRYLCSDGAVVRVLVALHLCHLVPHPCLDLDLAPPPPPMRASASGSSTCALSTAPSTSSAASTASTSAFNAASRMQVGGTGVLTAVLAWVITI</sequence>
<protein>
    <submittedName>
        <fullName evidence="2">Uncharacterized protein</fullName>
    </submittedName>
</protein>
<keyword evidence="3" id="KW-1185">Reference proteome</keyword>
<accession>A0A2H3BT86</accession>
<dbReference type="STRING" id="1076256.A0A2H3BT86"/>
<gene>
    <name evidence="2" type="ORF">ARMSODRAFT_1018283</name>
</gene>
<dbReference type="Proteomes" id="UP000218334">
    <property type="component" value="Unassembled WGS sequence"/>
</dbReference>
<evidence type="ECO:0000313" key="3">
    <source>
        <dbReference type="Proteomes" id="UP000218334"/>
    </source>
</evidence>
<organism evidence="2 3">
    <name type="scientific">Armillaria solidipes</name>
    <dbReference type="NCBI Taxonomy" id="1076256"/>
    <lineage>
        <taxon>Eukaryota</taxon>
        <taxon>Fungi</taxon>
        <taxon>Dikarya</taxon>
        <taxon>Basidiomycota</taxon>
        <taxon>Agaricomycotina</taxon>
        <taxon>Agaricomycetes</taxon>
        <taxon>Agaricomycetidae</taxon>
        <taxon>Agaricales</taxon>
        <taxon>Marasmiineae</taxon>
        <taxon>Physalacriaceae</taxon>
        <taxon>Armillaria</taxon>
    </lineage>
</organism>
<proteinExistence type="predicted"/>
<evidence type="ECO:0000313" key="2">
    <source>
        <dbReference type="EMBL" id="PBK70192.1"/>
    </source>
</evidence>
<name>A0A2H3BT86_9AGAR</name>